<evidence type="ECO:0000313" key="4">
    <source>
        <dbReference type="EMBL" id="GAA4020214.1"/>
    </source>
</evidence>
<dbReference type="InterPro" id="IPR050361">
    <property type="entry name" value="MPP/UQCRC_Complex"/>
</dbReference>
<feature type="domain" description="Peptidase M16 N-terminal" evidence="2">
    <location>
        <begin position="519"/>
        <end position="644"/>
    </location>
</feature>
<feature type="domain" description="Peptidase M16 C-terminal" evidence="3">
    <location>
        <begin position="674"/>
        <end position="848"/>
    </location>
</feature>
<reference evidence="5" key="1">
    <citation type="journal article" date="2019" name="Int. J. Syst. Evol. Microbiol.">
        <title>The Global Catalogue of Microorganisms (GCM) 10K type strain sequencing project: providing services to taxonomists for standard genome sequencing and annotation.</title>
        <authorList>
            <consortium name="The Broad Institute Genomics Platform"/>
            <consortium name="The Broad Institute Genome Sequencing Center for Infectious Disease"/>
            <person name="Wu L."/>
            <person name="Ma J."/>
        </authorList>
    </citation>
    <scope>NUCLEOTIDE SEQUENCE [LARGE SCALE GENOMIC DNA]</scope>
    <source>
        <strain evidence="5">JCM 16673</strain>
    </source>
</reference>
<protein>
    <submittedName>
        <fullName evidence="4">Pitrilysin family protein</fullName>
    </submittedName>
</protein>
<comment type="caution">
    <text evidence="4">The sequence shown here is derived from an EMBL/GenBank/DDBJ whole genome shotgun (WGS) entry which is preliminary data.</text>
</comment>
<dbReference type="RefSeq" id="WP_344762741.1">
    <property type="nucleotide sequence ID" value="NZ_BAAAZE010000008.1"/>
</dbReference>
<evidence type="ECO:0000259" key="3">
    <source>
        <dbReference type="Pfam" id="PF05193"/>
    </source>
</evidence>
<feature type="domain" description="Peptidase M16 N-terminal" evidence="2">
    <location>
        <begin position="56"/>
        <end position="195"/>
    </location>
</feature>
<name>A0ABP7T3F0_9BURK</name>
<evidence type="ECO:0000259" key="2">
    <source>
        <dbReference type="Pfam" id="PF00675"/>
    </source>
</evidence>
<dbReference type="SUPFAM" id="SSF63411">
    <property type="entry name" value="LuxS/MPP-like metallohydrolase"/>
    <property type="match status" value="4"/>
</dbReference>
<dbReference type="PANTHER" id="PTHR11851:SF224">
    <property type="entry name" value="PROCESSING PROTEASE"/>
    <property type="match status" value="1"/>
</dbReference>
<organism evidence="4 5">
    <name type="scientific">Actimicrobium antarcticum</name>
    <dbReference type="NCBI Taxonomy" id="1051899"/>
    <lineage>
        <taxon>Bacteria</taxon>
        <taxon>Pseudomonadati</taxon>
        <taxon>Pseudomonadota</taxon>
        <taxon>Betaproteobacteria</taxon>
        <taxon>Burkholderiales</taxon>
        <taxon>Oxalobacteraceae</taxon>
        <taxon>Actimicrobium</taxon>
    </lineage>
</organism>
<evidence type="ECO:0000256" key="1">
    <source>
        <dbReference type="SAM" id="SignalP"/>
    </source>
</evidence>
<dbReference type="Proteomes" id="UP001501353">
    <property type="component" value="Unassembled WGS sequence"/>
</dbReference>
<feature type="domain" description="Peptidase M16 C-terminal" evidence="3">
    <location>
        <begin position="216"/>
        <end position="390"/>
    </location>
</feature>
<dbReference type="EMBL" id="BAAAZE010000008">
    <property type="protein sequence ID" value="GAA4020214.1"/>
    <property type="molecule type" value="Genomic_DNA"/>
</dbReference>
<evidence type="ECO:0000313" key="5">
    <source>
        <dbReference type="Proteomes" id="UP001501353"/>
    </source>
</evidence>
<dbReference type="Pfam" id="PF05193">
    <property type="entry name" value="Peptidase_M16_C"/>
    <property type="match status" value="2"/>
</dbReference>
<sequence>MKTTKLLALPALLLTLNAALVPPVLAAESAVTAVTANAPLPNVPFEKYTLPNGLDVILVENHRLPLTAVNLWYHVGPANEAPGLTGFAHLFEHMMFAASKHVPRGMADKLLEGAGATDSNGSTDFDRTNYFDTVPSNQLELALWVHADRMGYLLDVLDQTALTNQIDVVRNERRQSTENTPYGIVEEALFHQLFPKTHPYYASIIGSHADIQSAKLGDIKDFFTRYYRPNNASLVIVGDIDKVRTKALVAKYFGTFKRGPALPKIAVVTPPITTERRAVVTDRVELPRVYMAWLTSPAYQPGDAELAIAGQILGGGKSSRLYKSLVYEKQIAQEVSAAQGSNALTSMFMVSVTARPGHDAAEIEAAIDEQLQKLRQDGPDDKEVERARNTIETAMLTRIEKVGGEGLANQLNQYNQYLGDPGYLPKDIERYRQVTAADVKRVLAAQLAPNARVVVHGVPGPKQLGPEVATPPVLKTAVAKRTSLNQDEPWRRQVPKGQVLKPFALPTGDTFTLANGLTVIHNRNPALPLVAAQLVVRSGSDANPAERPGLSGFTAHMLEEGTSSRSAPQIADDIAQLGAFMATGSSADASIASVMSLKANFAKSLDVLADLVQHPAFPPDEVERNRSSRLGELSQERENAPAVAARVELAALYGSQHPYGSVELGTETAIKATSRADLQAFWQQHYVPGNAALVVTGDITRDEVRALAEARFGDWKGTAPKPVVFGPVQTTTAKLILVDKPGAPQTALRVATLGPQRSSPDYAALQVMNAALGGLFTSRINSNLREEKGYTYGTKSAFAFHRASGPFAVAGSIRTDVTGLAVAEIFKEVRGMIRQPMGAAELANARNSQILSLPGRFENNQAIGASLANIFVYDLGADYYAGLPKRFAAVTGKQAQAVAARYLTPENLIVIGVGDQASIAPQLDKLRLGPVELRDADGKVLVPAK</sequence>
<dbReference type="PANTHER" id="PTHR11851">
    <property type="entry name" value="METALLOPROTEASE"/>
    <property type="match status" value="1"/>
</dbReference>
<keyword evidence="1" id="KW-0732">Signal</keyword>
<accession>A0ABP7T3F0</accession>
<dbReference type="InterPro" id="IPR011765">
    <property type="entry name" value="Pept_M16_N"/>
</dbReference>
<dbReference type="InterPro" id="IPR011249">
    <property type="entry name" value="Metalloenz_LuxS/M16"/>
</dbReference>
<dbReference type="Pfam" id="PF00675">
    <property type="entry name" value="Peptidase_M16"/>
    <property type="match status" value="2"/>
</dbReference>
<dbReference type="Gene3D" id="3.30.830.10">
    <property type="entry name" value="Metalloenzyme, LuxS/M16 peptidase-like"/>
    <property type="match status" value="4"/>
</dbReference>
<feature type="chain" id="PRO_5045904804" evidence="1">
    <location>
        <begin position="27"/>
        <end position="945"/>
    </location>
</feature>
<proteinExistence type="predicted"/>
<feature type="signal peptide" evidence="1">
    <location>
        <begin position="1"/>
        <end position="26"/>
    </location>
</feature>
<gene>
    <name evidence="4" type="ORF">GCM10022212_15810</name>
</gene>
<dbReference type="InterPro" id="IPR007863">
    <property type="entry name" value="Peptidase_M16_C"/>
</dbReference>
<keyword evidence="5" id="KW-1185">Reference proteome</keyword>